<dbReference type="InParanoid" id="A0A2I3H0G5"/>
<reference evidence="1" key="3">
    <citation type="submission" date="2025-09" db="UniProtKB">
        <authorList>
            <consortium name="Ensembl"/>
        </authorList>
    </citation>
    <scope>IDENTIFICATION</scope>
</reference>
<dbReference type="Proteomes" id="UP000001073">
    <property type="component" value="Chromosome 22a"/>
</dbReference>
<dbReference type="Ensembl" id="ENSNLET00000057966.1">
    <property type="protein sequence ID" value="ENSNLEP00000037123.1"/>
    <property type="gene ID" value="ENSNLEG00000033429.1"/>
</dbReference>
<proteinExistence type="predicted"/>
<evidence type="ECO:0000313" key="2">
    <source>
        <dbReference type="Proteomes" id="UP000001073"/>
    </source>
</evidence>
<protein>
    <submittedName>
        <fullName evidence="1">Uncharacterized protein</fullName>
    </submittedName>
</protein>
<accession>A0A2I3H0G5</accession>
<dbReference type="EMBL" id="ADFV01083329">
    <property type="status" value="NOT_ANNOTATED_CDS"/>
    <property type="molecule type" value="Genomic_DNA"/>
</dbReference>
<dbReference type="OMA" id="SHCLEAR"/>
<reference evidence="1 2" key="1">
    <citation type="submission" date="2012-10" db="EMBL/GenBank/DDBJ databases">
        <authorList>
            <consortium name="Gibbon Genome Sequencing Consortium"/>
        </authorList>
    </citation>
    <scope>NUCLEOTIDE SEQUENCE [LARGE SCALE GENOMIC DNA]</scope>
</reference>
<organism evidence="1 2">
    <name type="scientific">Nomascus leucogenys</name>
    <name type="common">Northern white-cheeked gibbon</name>
    <name type="synonym">Hylobates leucogenys</name>
    <dbReference type="NCBI Taxonomy" id="61853"/>
    <lineage>
        <taxon>Eukaryota</taxon>
        <taxon>Metazoa</taxon>
        <taxon>Chordata</taxon>
        <taxon>Craniata</taxon>
        <taxon>Vertebrata</taxon>
        <taxon>Euteleostomi</taxon>
        <taxon>Mammalia</taxon>
        <taxon>Eutheria</taxon>
        <taxon>Euarchontoglires</taxon>
        <taxon>Primates</taxon>
        <taxon>Haplorrhini</taxon>
        <taxon>Catarrhini</taxon>
        <taxon>Hylobatidae</taxon>
        <taxon>Nomascus</taxon>
    </lineage>
</organism>
<sequence>IAVISRQWGGPSLLTSWVWWKERGCCNMFSVSHCLEAGPAKAWAHSCTGSPRGRTSWGSRACEALGKGIGLVGCGIGFRSICTIRKVPRSFFLEGTLSSLSLFLDLGLELRMG</sequence>
<reference evidence="1" key="2">
    <citation type="submission" date="2025-08" db="UniProtKB">
        <authorList>
            <consortium name="Ensembl"/>
        </authorList>
    </citation>
    <scope>IDENTIFICATION</scope>
</reference>
<name>A0A2I3H0G5_NOMLE</name>
<evidence type="ECO:0000313" key="1">
    <source>
        <dbReference type="Ensembl" id="ENSNLEP00000037123.1"/>
    </source>
</evidence>
<dbReference type="AlphaFoldDB" id="A0A2I3H0G5"/>
<keyword evidence="2" id="KW-1185">Reference proteome</keyword>